<sequence>MISNVTGNIVTITFTTFIFSSSILHASESEMGMKFNNNIASVRVCENEICRNIYLEYSGLNDFIDIKKLSTPYENYHFISDTFSGVNECGKIYYLNKSKDAFVYIKDQNMEEITLCNLKQSGDYIIDNNRSSALETYESVWKINNHKLLLNYEDKIVGDFYIKRKTSKEEFLVSNEKDALKRERLHAKVTTERSYFYDKDFNRLGSYVIDGDEVNVTEYYYDGETEWAFSKYNNTIGYLKKDTLLVSPD</sequence>
<evidence type="ECO:0000313" key="2">
    <source>
        <dbReference type="Proteomes" id="UP000779070"/>
    </source>
</evidence>
<gene>
    <name evidence="1" type="ORF">JYA62_08330</name>
</gene>
<keyword evidence="2" id="KW-1185">Reference proteome</keyword>
<name>A0ABS3A038_9VIBR</name>
<proteinExistence type="predicted"/>
<dbReference type="RefSeq" id="WP_206369534.1">
    <property type="nucleotide sequence ID" value="NZ_CAWPTM010000156.1"/>
</dbReference>
<comment type="caution">
    <text evidence="1">The sequence shown here is derived from an EMBL/GenBank/DDBJ whole genome shotgun (WGS) entry which is preliminary data.</text>
</comment>
<evidence type="ECO:0000313" key="1">
    <source>
        <dbReference type="EMBL" id="MBN3577683.1"/>
    </source>
</evidence>
<protein>
    <submittedName>
        <fullName evidence="1">Uncharacterized protein</fullName>
    </submittedName>
</protein>
<reference evidence="1 2" key="1">
    <citation type="submission" date="2021-02" db="EMBL/GenBank/DDBJ databases">
        <title>Draft Genome Sequences of 5 Vibrio neptunius Strains Isolated From of Bivalve Hatcheries.</title>
        <authorList>
            <person name="Galvis F."/>
            <person name="Barja J.L."/>
            <person name="Lemos M.L."/>
            <person name="Balado M."/>
        </authorList>
    </citation>
    <scope>NUCLEOTIDE SEQUENCE [LARGE SCALE GENOMIC DNA]</scope>
    <source>
        <strain evidence="1 2">PP-145.98</strain>
    </source>
</reference>
<accession>A0ABS3A038</accession>
<dbReference type="Proteomes" id="UP000779070">
    <property type="component" value="Unassembled WGS sequence"/>
</dbReference>
<dbReference type="EMBL" id="JAFHLB010000008">
    <property type="protein sequence ID" value="MBN3577683.1"/>
    <property type="molecule type" value="Genomic_DNA"/>
</dbReference>
<organism evidence="1 2">
    <name type="scientific">Vibrio neptunius</name>
    <dbReference type="NCBI Taxonomy" id="170651"/>
    <lineage>
        <taxon>Bacteria</taxon>
        <taxon>Pseudomonadati</taxon>
        <taxon>Pseudomonadota</taxon>
        <taxon>Gammaproteobacteria</taxon>
        <taxon>Vibrionales</taxon>
        <taxon>Vibrionaceae</taxon>
        <taxon>Vibrio</taxon>
    </lineage>
</organism>